<protein>
    <submittedName>
        <fullName evidence="6">Porin</fullName>
    </submittedName>
</protein>
<comment type="caution">
    <text evidence="6">The sequence shown here is derived from an EMBL/GenBank/DDBJ whole genome shotgun (WGS) entry which is preliminary data.</text>
</comment>
<accession>A0ABV8CI43</accession>
<organism evidence="6 7">
    <name type="scientific">Pseudaeromonas sharmana</name>
    <dbReference type="NCBI Taxonomy" id="328412"/>
    <lineage>
        <taxon>Bacteria</taxon>
        <taxon>Pseudomonadati</taxon>
        <taxon>Pseudomonadota</taxon>
        <taxon>Gammaproteobacteria</taxon>
        <taxon>Aeromonadales</taxon>
        <taxon>Aeromonadaceae</taxon>
        <taxon>Pseudaeromonas</taxon>
    </lineage>
</organism>
<comment type="subcellular location">
    <subcellularLocation>
        <location evidence="1">Cell outer membrane</location>
        <topology evidence="1">Multi-pass membrane protein</topology>
    </subcellularLocation>
</comment>
<dbReference type="SUPFAM" id="SSF56935">
    <property type="entry name" value="Porins"/>
    <property type="match status" value="1"/>
</dbReference>
<evidence type="ECO:0000256" key="5">
    <source>
        <dbReference type="SAM" id="SignalP"/>
    </source>
</evidence>
<dbReference type="InterPro" id="IPR001897">
    <property type="entry name" value="Porin_gammaproteobac"/>
</dbReference>
<dbReference type="PRINTS" id="PR00182">
    <property type="entry name" value="ECOLNEIPORIN"/>
</dbReference>
<dbReference type="EMBL" id="JBHSAF010000001">
    <property type="protein sequence ID" value="MFC3911887.1"/>
    <property type="molecule type" value="Genomic_DNA"/>
</dbReference>
<evidence type="ECO:0000256" key="4">
    <source>
        <dbReference type="ARBA" id="ARBA00023136"/>
    </source>
</evidence>
<dbReference type="Pfam" id="PF00267">
    <property type="entry name" value="Porin_1"/>
    <property type="match status" value="1"/>
</dbReference>
<dbReference type="PRINTS" id="PR00183">
    <property type="entry name" value="ECOLIPORIN"/>
</dbReference>
<feature type="signal peptide" evidence="5">
    <location>
        <begin position="1"/>
        <end position="22"/>
    </location>
</feature>
<dbReference type="InterPro" id="IPR050298">
    <property type="entry name" value="Gram-neg_bact_OMP"/>
</dbReference>
<dbReference type="InterPro" id="IPR001702">
    <property type="entry name" value="Porin_Gram-ve"/>
</dbReference>
<name>A0ABV8CI43_9GAMM</name>
<dbReference type="PANTHER" id="PTHR34501">
    <property type="entry name" value="PROTEIN YDDL-RELATED"/>
    <property type="match status" value="1"/>
</dbReference>
<dbReference type="InterPro" id="IPR023614">
    <property type="entry name" value="Porin_dom_sf"/>
</dbReference>
<dbReference type="Proteomes" id="UP001595692">
    <property type="component" value="Unassembled WGS sequence"/>
</dbReference>
<comment type="similarity">
    <text evidence="2">Belongs to the Gram-negative porin family.</text>
</comment>
<dbReference type="InterPro" id="IPR033900">
    <property type="entry name" value="Gram_neg_porin_domain"/>
</dbReference>
<keyword evidence="4" id="KW-0472">Membrane</keyword>
<dbReference type="Gene3D" id="2.40.160.10">
    <property type="entry name" value="Porin"/>
    <property type="match status" value="1"/>
</dbReference>
<keyword evidence="7" id="KW-1185">Reference proteome</keyword>
<dbReference type="CDD" id="cd00342">
    <property type="entry name" value="gram_neg_porins"/>
    <property type="match status" value="1"/>
</dbReference>
<gene>
    <name evidence="6" type="ORF">ACFOSS_00200</name>
</gene>
<evidence type="ECO:0000256" key="3">
    <source>
        <dbReference type="ARBA" id="ARBA00022729"/>
    </source>
</evidence>
<reference evidence="7" key="1">
    <citation type="journal article" date="2019" name="Int. J. Syst. Evol. Microbiol.">
        <title>The Global Catalogue of Microorganisms (GCM) 10K type strain sequencing project: providing services to taxonomists for standard genome sequencing and annotation.</title>
        <authorList>
            <consortium name="The Broad Institute Genomics Platform"/>
            <consortium name="The Broad Institute Genome Sequencing Center for Infectious Disease"/>
            <person name="Wu L."/>
            <person name="Ma J."/>
        </authorList>
    </citation>
    <scope>NUCLEOTIDE SEQUENCE [LARGE SCALE GENOMIC DNA]</scope>
    <source>
        <strain evidence="7">CCUG 54939</strain>
    </source>
</reference>
<proteinExistence type="inferred from homology"/>
<dbReference type="PANTHER" id="PTHR34501:SF2">
    <property type="entry name" value="OUTER MEMBRANE PORIN F-RELATED"/>
    <property type="match status" value="1"/>
</dbReference>
<feature type="chain" id="PRO_5046673658" evidence="5">
    <location>
        <begin position="23"/>
        <end position="352"/>
    </location>
</feature>
<evidence type="ECO:0000256" key="2">
    <source>
        <dbReference type="ARBA" id="ARBA00007539"/>
    </source>
</evidence>
<evidence type="ECO:0000256" key="1">
    <source>
        <dbReference type="ARBA" id="ARBA00004571"/>
    </source>
</evidence>
<evidence type="ECO:0000313" key="7">
    <source>
        <dbReference type="Proteomes" id="UP001595692"/>
    </source>
</evidence>
<sequence length="352" mass="38212">MKKASTLCLTIPALLVAGTASAATVYDQNGSKLDLYGRATGMYYGSDNDELSGDQSYFRLGLKGETAINSELSGIGQVEYNLPTSGSDNDELRLGYAGLRHATFGQLTYGRQDGLFSMVNDYTDVLPEFGGDGLGKGTEVFGTGRTNGLFKYAFNYNGVTLGLQYTGKNDPQNNDTSKWMLGSDAGYAVGLSYDAPIGLSIATVYNRAGKTDDQKQNATFGGQDDAQLTGVGVRYNANNLYAAATYSEGRDHYAIGDGYAHKSRGYEAVVQYTVADKFVPGLAYVRSEVKDASQNIDDKANEYVSVNAAYHFNDNFQSYVDYRINMLDDNSFTQTYGINTDDVVAVGMRYDF</sequence>
<evidence type="ECO:0000313" key="6">
    <source>
        <dbReference type="EMBL" id="MFC3911887.1"/>
    </source>
</evidence>
<keyword evidence="3 5" id="KW-0732">Signal</keyword>
<dbReference type="RefSeq" id="WP_377149679.1">
    <property type="nucleotide sequence ID" value="NZ_JBHSAF010000001.1"/>
</dbReference>